<feature type="domain" description="Transposase DDE" evidence="1">
    <location>
        <begin position="4"/>
        <end position="430"/>
    </location>
</feature>
<dbReference type="InterPro" id="IPR012337">
    <property type="entry name" value="RNaseH-like_sf"/>
</dbReference>
<dbReference type="EMBL" id="MFSY01000130">
    <property type="protein sequence ID" value="OGI43822.1"/>
    <property type="molecule type" value="Genomic_DNA"/>
</dbReference>
<evidence type="ECO:0000313" key="3">
    <source>
        <dbReference type="Proteomes" id="UP000179360"/>
    </source>
</evidence>
<dbReference type="InterPro" id="IPR025668">
    <property type="entry name" value="Tnp_DDE_dom"/>
</dbReference>
<reference evidence="2 3" key="1">
    <citation type="journal article" date="2016" name="Nat. Commun.">
        <title>Thousands of microbial genomes shed light on interconnected biogeochemical processes in an aquifer system.</title>
        <authorList>
            <person name="Anantharaman K."/>
            <person name="Brown C.T."/>
            <person name="Hug L.A."/>
            <person name="Sharon I."/>
            <person name="Castelle C.J."/>
            <person name="Probst A.J."/>
            <person name="Thomas B.C."/>
            <person name="Singh A."/>
            <person name="Wilkins M.J."/>
            <person name="Karaoz U."/>
            <person name="Brodie E.L."/>
            <person name="Williams K.H."/>
            <person name="Hubbard S.S."/>
            <person name="Banfield J.F."/>
        </authorList>
    </citation>
    <scope>NUCLEOTIDE SEQUENCE [LARGE SCALE GENOMIC DNA]</scope>
</reference>
<proteinExistence type="predicted"/>
<dbReference type="AlphaFoldDB" id="A0A1F6TFF0"/>
<evidence type="ECO:0000313" key="2">
    <source>
        <dbReference type="EMBL" id="OGI43822.1"/>
    </source>
</evidence>
<sequence>MGFELQFTDKEITPWGGMGLMKRLLDRIGFESVLRGCGLPEPGSNRGYRPEQLIVQFMLSVWCGANRFEHQEVTRHDPVLQRLFGFRRMANFKAVMRLFRKFSHARNERVMQALYRWWFTQLSVDGLTLDLDSTVMTRYGSQAGARRGYNPRKPGRASHHPLMAFISDTRMVANFWLRPGDAHTANNAQAFLDSTLDRLGDKHVALLRADSGFGSNSFLEALETRHLHYIVALPLMQPLQRALVDQAGWWCLDEGIELTSFTYQSPSWSKPRQVIGIRQHIARRENAKGKTLSLFADDPMLGQYRFAALVTDLDLPAQAVWRLYRGRADCENRIKELKYDFAADSFCLNDFWATEACLSIAMLAYNLMSLFRQAVLKTAVTRTKTNDVQHTLKTLRYKLFAKAGYLTHEGRKDILKLALAMHKREWFAGLWDRSKTFALPVHFSPVFTT</sequence>
<evidence type="ECO:0000259" key="1">
    <source>
        <dbReference type="Pfam" id="PF13701"/>
    </source>
</evidence>
<dbReference type="Proteomes" id="UP000179360">
    <property type="component" value="Unassembled WGS sequence"/>
</dbReference>
<dbReference type="SUPFAM" id="SSF53098">
    <property type="entry name" value="Ribonuclease H-like"/>
    <property type="match status" value="1"/>
</dbReference>
<dbReference type="InterPro" id="IPR047960">
    <property type="entry name" value="Transpos_IS1380"/>
</dbReference>
<dbReference type="Pfam" id="PF13701">
    <property type="entry name" value="DDE_Tnp_1_4"/>
    <property type="match status" value="1"/>
</dbReference>
<comment type="caution">
    <text evidence="2">The sequence shown here is derived from an EMBL/GenBank/DDBJ whole genome shotgun (WGS) entry which is preliminary data.</text>
</comment>
<accession>A0A1F6TFF0</accession>
<protein>
    <recommendedName>
        <fullName evidence="1">Transposase DDE domain-containing protein</fullName>
    </recommendedName>
</protein>
<organism evidence="2 3">
    <name type="scientific">Candidatus Muproteobacteria bacterium RIFCSPHIGHO2_01_FULL_65_16</name>
    <dbReference type="NCBI Taxonomy" id="1817764"/>
    <lineage>
        <taxon>Bacteria</taxon>
        <taxon>Pseudomonadati</taxon>
        <taxon>Pseudomonadota</taxon>
        <taxon>Candidatus Muproteobacteria</taxon>
    </lineage>
</organism>
<gene>
    <name evidence="2" type="ORF">A2637_02490</name>
</gene>
<name>A0A1F6TFF0_9PROT</name>
<dbReference type="NCBIfam" id="NF033539">
    <property type="entry name" value="transpos_IS1380"/>
    <property type="match status" value="1"/>
</dbReference>